<dbReference type="PANTHER" id="PTHR37984:SF5">
    <property type="entry name" value="PROTEIN NYNRIN-LIKE"/>
    <property type="match status" value="1"/>
</dbReference>
<evidence type="ECO:0008006" key="3">
    <source>
        <dbReference type="Google" id="ProtNLM"/>
    </source>
</evidence>
<comment type="caution">
    <text evidence="1">The sequence shown here is derived from an EMBL/GenBank/DDBJ whole genome shotgun (WGS) entry which is preliminary data.</text>
</comment>
<accession>A0A9R1WY72</accession>
<dbReference type="InterPro" id="IPR043128">
    <property type="entry name" value="Rev_trsase/Diguanyl_cyclase"/>
</dbReference>
<sequence length="200" mass="22526">MSIVYSDLNNACPKDHYPLPQIDQKDSNLNFSLMPTKAITKSRCTGKTRKRQLSSSTGARSITRKCYSALRMPVNVDDIVIKIHNETTLLQDIEETLQTLAQAQMKLNSGKHTFGVEKSQFLGYQITKDGIWTKPGQHPGMSGLWGPYNIKGVQEINERLTTLGRFIARSTEKTLPLFHTLKGCVEKNHFKWTKEACAAL</sequence>
<dbReference type="PANTHER" id="PTHR37984">
    <property type="entry name" value="PROTEIN CBG26694"/>
    <property type="match status" value="1"/>
</dbReference>
<dbReference type="Proteomes" id="UP000235145">
    <property type="component" value="Unassembled WGS sequence"/>
</dbReference>
<evidence type="ECO:0000313" key="2">
    <source>
        <dbReference type="Proteomes" id="UP000235145"/>
    </source>
</evidence>
<dbReference type="Gene3D" id="3.30.70.270">
    <property type="match status" value="1"/>
</dbReference>
<organism evidence="1 2">
    <name type="scientific">Lactuca sativa</name>
    <name type="common">Garden lettuce</name>
    <dbReference type="NCBI Taxonomy" id="4236"/>
    <lineage>
        <taxon>Eukaryota</taxon>
        <taxon>Viridiplantae</taxon>
        <taxon>Streptophyta</taxon>
        <taxon>Embryophyta</taxon>
        <taxon>Tracheophyta</taxon>
        <taxon>Spermatophyta</taxon>
        <taxon>Magnoliopsida</taxon>
        <taxon>eudicotyledons</taxon>
        <taxon>Gunneridae</taxon>
        <taxon>Pentapetalae</taxon>
        <taxon>asterids</taxon>
        <taxon>campanulids</taxon>
        <taxon>Asterales</taxon>
        <taxon>Asteraceae</taxon>
        <taxon>Cichorioideae</taxon>
        <taxon>Cichorieae</taxon>
        <taxon>Lactucinae</taxon>
        <taxon>Lactuca</taxon>
    </lineage>
</organism>
<dbReference type="InterPro" id="IPR043502">
    <property type="entry name" value="DNA/RNA_pol_sf"/>
</dbReference>
<dbReference type="AlphaFoldDB" id="A0A9R1WY72"/>
<dbReference type="EMBL" id="NBSK02000008">
    <property type="protein sequence ID" value="KAJ0193450.1"/>
    <property type="molecule type" value="Genomic_DNA"/>
</dbReference>
<proteinExistence type="predicted"/>
<evidence type="ECO:0000313" key="1">
    <source>
        <dbReference type="EMBL" id="KAJ0193450.1"/>
    </source>
</evidence>
<keyword evidence="2" id="KW-1185">Reference proteome</keyword>
<dbReference type="SUPFAM" id="SSF56672">
    <property type="entry name" value="DNA/RNA polymerases"/>
    <property type="match status" value="1"/>
</dbReference>
<gene>
    <name evidence="1" type="ORF">LSAT_V11C800393880</name>
</gene>
<reference evidence="1 2" key="1">
    <citation type="journal article" date="2017" name="Nat. Commun.">
        <title>Genome assembly with in vitro proximity ligation data and whole-genome triplication in lettuce.</title>
        <authorList>
            <person name="Reyes-Chin-Wo S."/>
            <person name="Wang Z."/>
            <person name="Yang X."/>
            <person name="Kozik A."/>
            <person name="Arikit S."/>
            <person name="Song C."/>
            <person name="Xia L."/>
            <person name="Froenicke L."/>
            <person name="Lavelle D.O."/>
            <person name="Truco M.J."/>
            <person name="Xia R."/>
            <person name="Zhu S."/>
            <person name="Xu C."/>
            <person name="Xu H."/>
            <person name="Xu X."/>
            <person name="Cox K."/>
            <person name="Korf I."/>
            <person name="Meyers B.C."/>
            <person name="Michelmore R.W."/>
        </authorList>
    </citation>
    <scope>NUCLEOTIDE SEQUENCE [LARGE SCALE GENOMIC DNA]</scope>
    <source>
        <strain evidence="2">cv. Salinas</strain>
        <tissue evidence="1">Seedlings</tissue>
    </source>
</reference>
<protein>
    <recommendedName>
        <fullName evidence="3">Reverse transcriptase/retrotransposon-derived protein RNase H-like domain-containing protein</fullName>
    </recommendedName>
</protein>
<name>A0A9R1WY72_LACSA</name>
<dbReference type="InterPro" id="IPR050951">
    <property type="entry name" value="Retrovirus_Pol_polyprotein"/>
</dbReference>